<dbReference type="PANTHER" id="PTHR44591:SF3">
    <property type="entry name" value="RESPONSE REGULATORY DOMAIN-CONTAINING PROTEIN"/>
    <property type="match status" value="1"/>
</dbReference>
<keyword evidence="1 2" id="KW-0597">Phosphoprotein</keyword>
<dbReference type="SUPFAM" id="SSF52172">
    <property type="entry name" value="CheY-like"/>
    <property type="match status" value="1"/>
</dbReference>
<proteinExistence type="predicted"/>
<dbReference type="AlphaFoldDB" id="A0A4R1PSI3"/>
<evidence type="ECO:0000313" key="5">
    <source>
        <dbReference type="Proteomes" id="UP000295063"/>
    </source>
</evidence>
<dbReference type="InterPro" id="IPR001789">
    <property type="entry name" value="Sig_transdc_resp-reg_receiver"/>
</dbReference>
<feature type="domain" description="Response regulatory" evidence="3">
    <location>
        <begin position="4"/>
        <end position="120"/>
    </location>
</feature>
<organism evidence="4 5">
    <name type="scientific">Anaerospora hongkongensis</name>
    <dbReference type="NCBI Taxonomy" id="244830"/>
    <lineage>
        <taxon>Bacteria</taxon>
        <taxon>Bacillati</taxon>
        <taxon>Bacillota</taxon>
        <taxon>Negativicutes</taxon>
        <taxon>Selenomonadales</taxon>
        <taxon>Sporomusaceae</taxon>
        <taxon>Anaerospora</taxon>
    </lineage>
</organism>
<dbReference type="SMART" id="SM00448">
    <property type="entry name" value="REC"/>
    <property type="match status" value="1"/>
</dbReference>
<evidence type="ECO:0000256" key="1">
    <source>
        <dbReference type="ARBA" id="ARBA00022553"/>
    </source>
</evidence>
<evidence type="ECO:0000313" key="4">
    <source>
        <dbReference type="EMBL" id="TCL33613.1"/>
    </source>
</evidence>
<dbReference type="InterPro" id="IPR011006">
    <property type="entry name" value="CheY-like_superfamily"/>
</dbReference>
<accession>A0A4R1PSI3</accession>
<dbReference type="Pfam" id="PF08664">
    <property type="entry name" value="YcbB"/>
    <property type="match status" value="1"/>
</dbReference>
<dbReference type="Pfam" id="PF00072">
    <property type="entry name" value="Response_reg"/>
    <property type="match status" value="1"/>
</dbReference>
<feature type="modified residue" description="4-aspartylphosphate" evidence="2">
    <location>
        <position position="55"/>
    </location>
</feature>
<dbReference type="Gene3D" id="3.40.50.2300">
    <property type="match status" value="1"/>
</dbReference>
<keyword evidence="5" id="KW-1185">Reference proteome</keyword>
<dbReference type="RefSeq" id="WP_132083102.1">
    <property type="nucleotide sequence ID" value="NZ_SLUI01000017.1"/>
</dbReference>
<dbReference type="PANTHER" id="PTHR44591">
    <property type="entry name" value="STRESS RESPONSE REGULATOR PROTEIN 1"/>
    <property type="match status" value="1"/>
</dbReference>
<sequence>MELRLAIVDDDITVRKILARIISEAAAGVVAVECGDGLEAQRILQDNPVDIALIDMLLPGQDGVELIKTLRTQTLTTSFIMISQVKNEPMITRAYESGIEFFIHKPINALEVVSVINRVKESRKLRQFMSLIYQATSHYSTLGDAPPQTGEGKHKAAVYRTFSDLGIIGETGANDIFLMTELIAANQRQGNEASYQLNELYGQLSQRQGLDAKTIEQRIRRAISKALQNLANLGAEDYYNEKFQNYSTSLFDFKEVRQEMSFINGKSNYRGKINVKKFIEGIMFAAKHTN</sequence>
<evidence type="ECO:0000259" key="3">
    <source>
        <dbReference type="PROSITE" id="PS50110"/>
    </source>
</evidence>
<comment type="caution">
    <text evidence="4">The sequence shown here is derived from an EMBL/GenBank/DDBJ whole genome shotgun (WGS) entry which is preliminary data.</text>
</comment>
<name>A0A4R1PSI3_9FIRM</name>
<dbReference type="GO" id="GO:0000160">
    <property type="term" value="P:phosphorelay signal transduction system"/>
    <property type="evidence" value="ECO:0007669"/>
    <property type="project" value="InterPro"/>
</dbReference>
<dbReference type="InterPro" id="IPR013972">
    <property type="entry name" value="YcbB"/>
</dbReference>
<protein>
    <submittedName>
        <fullName evidence="4">Two-component system response regulator YcbB</fullName>
    </submittedName>
</protein>
<dbReference type="Proteomes" id="UP000295063">
    <property type="component" value="Unassembled WGS sequence"/>
</dbReference>
<gene>
    <name evidence="4" type="ORF">EV210_11771</name>
</gene>
<evidence type="ECO:0000256" key="2">
    <source>
        <dbReference type="PROSITE-ProRule" id="PRU00169"/>
    </source>
</evidence>
<dbReference type="EMBL" id="SLUI01000017">
    <property type="protein sequence ID" value="TCL33613.1"/>
    <property type="molecule type" value="Genomic_DNA"/>
</dbReference>
<dbReference type="InterPro" id="IPR050595">
    <property type="entry name" value="Bact_response_regulator"/>
</dbReference>
<reference evidence="4 5" key="1">
    <citation type="submission" date="2019-03" db="EMBL/GenBank/DDBJ databases">
        <title>Genomic Encyclopedia of Type Strains, Phase IV (KMG-IV): sequencing the most valuable type-strain genomes for metagenomic binning, comparative biology and taxonomic classification.</title>
        <authorList>
            <person name="Goeker M."/>
        </authorList>
    </citation>
    <scope>NUCLEOTIDE SEQUENCE [LARGE SCALE GENOMIC DNA]</scope>
    <source>
        <strain evidence="4 5">DSM 15969</strain>
    </source>
</reference>
<dbReference type="PROSITE" id="PS50110">
    <property type="entry name" value="RESPONSE_REGULATORY"/>
    <property type="match status" value="1"/>
</dbReference>
<dbReference type="OrthoDB" id="1684633at2"/>